<keyword evidence="1" id="KW-0479">Metal-binding</keyword>
<dbReference type="GO" id="GO:0016787">
    <property type="term" value="F:hydrolase activity"/>
    <property type="evidence" value="ECO:0007669"/>
    <property type="project" value="UniProtKB-KW"/>
</dbReference>
<reference evidence="3 4" key="1">
    <citation type="submission" date="2012-11" db="EMBL/GenBank/DDBJ databases">
        <authorList>
            <person name="Linke B."/>
        </authorList>
    </citation>
    <scope>NUCLEOTIDE SEQUENCE [LARGE SCALE GENOMIC DNA]</scope>
    <source>
        <strain evidence="4">CFBP 1232</strain>
    </source>
</reference>
<dbReference type="Pfam" id="PF22456">
    <property type="entry name" value="PqqF-like_C_4"/>
    <property type="match status" value="1"/>
</dbReference>
<dbReference type="EC" id="3.4.-.-" evidence="3"/>
<evidence type="ECO:0000256" key="1">
    <source>
        <dbReference type="ARBA" id="ARBA00022723"/>
    </source>
</evidence>
<dbReference type="InterPro" id="IPR011249">
    <property type="entry name" value="Metalloenz_LuxS/M16"/>
</dbReference>
<dbReference type="InterPro" id="IPR054734">
    <property type="entry name" value="PqqF-like_C_4"/>
</dbReference>
<accession>A0A831ES59</accession>
<dbReference type="Proteomes" id="UP000013111">
    <property type="component" value="Unassembled WGS sequence"/>
</dbReference>
<dbReference type="Gene3D" id="3.30.830.10">
    <property type="entry name" value="Metalloenzyme, LuxS/M16 peptidase-like"/>
    <property type="match status" value="1"/>
</dbReference>
<dbReference type="SUPFAM" id="SSF63411">
    <property type="entry name" value="LuxS/MPP-like metallohydrolase"/>
    <property type="match status" value="1"/>
</dbReference>
<name>A0A831ES59_ERWAM</name>
<organism evidence="3 4">
    <name type="scientific">Erwinia amylovora NBRC 12687 = CFBP 1232</name>
    <dbReference type="NCBI Taxonomy" id="1219359"/>
    <lineage>
        <taxon>Bacteria</taxon>
        <taxon>Pseudomonadati</taxon>
        <taxon>Pseudomonadota</taxon>
        <taxon>Gammaproteobacteria</taxon>
        <taxon>Enterobacterales</taxon>
        <taxon>Erwiniaceae</taxon>
        <taxon>Erwinia</taxon>
    </lineage>
</organism>
<dbReference type="EMBL" id="CAPB01000038">
    <property type="protein sequence ID" value="CCO95097.1"/>
    <property type="molecule type" value="Genomic_DNA"/>
</dbReference>
<keyword evidence="3" id="KW-0378">Hydrolase</keyword>
<sequence>MVRTLATLIRQLCEISPVMIALGERQYQRQQQAQREGIAVRALIDALPALLRSSVYQPAGRRLPRLAWQAVLDGGDDALRQSLSQLLSAFPGTINPPGRMQPEPLAPQPEYQVATISHDATLLRFCPLVENSTQCLAAWQLLALIYQPAFFQRLRVEQNIGYVVSCRFYQAAGRSGLLFALQSPHLSTGELSAHIDRFLPGMDDELAALSMETVREKGAALLAQQRLAASDFQQECRQRWLAAQQSVPQPDEYVIQGLTPERLSDYHQRLLSDRHNAWTLVGIPANRF</sequence>
<evidence type="ECO:0000313" key="3">
    <source>
        <dbReference type="EMBL" id="CCO95097.1"/>
    </source>
</evidence>
<feature type="domain" description="Coenzyme PQQ synthesis protein F-like C-terminal lobe" evidence="2">
    <location>
        <begin position="141"/>
        <end position="240"/>
    </location>
</feature>
<evidence type="ECO:0000313" key="4">
    <source>
        <dbReference type="Proteomes" id="UP000013111"/>
    </source>
</evidence>
<protein>
    <submittedName>
        <fullName evidence="3">Coenzyme PQQ synthesis protein F</fullName>
        <ecNumber evidence="3">3.4.-.-</ecNumber>
    </submittedName>
</protein>
<reference evidence="3 4" key="2">
    <citation type="submission" date="2013-04" db="EMBL/GenBank/DDBJ databases">
        <title>Comparative genomics of 12 strains of Erwinia amylovora identifies a pan-genome with a large conserved core and provides insights into host specificity.</title>
        <authorList>
            <person name="Mann R.A."/>
            <person name="Smits T.H.M."/>
            <person name="Buehlmann A."/>
            <person name="Blom J."/>
            <person name="Goesmann A."/>
            <person name="Frey J.E."/>
            <person name="Plummer K.M."/>
            <person name="Beer S.V."/>
            <person name="Luck J."/>
            <person name="Duffy B."/>
            <person name="Rodoni B."/>
        </authorList>
    </citation>
    <scope>NUCLEOTIDE SEQUENCE [LARGE SCALE GENOMIC DNA]</scope>
    <source>
        <strain evidence="4">CFBP 1232</strain>
    </source>
</reference>
<evidence type="ECO:0000259" key="2">
    <source>
        <dbReference type="Pfam" id="PF22456"/>
    </source>
</evidence>
<dbReference type="GO" id="GO:0046872">
    <property type="term" value="F:metal ion binding"/>
    <property type="evidence" value="ECO:0007669"/>
    <property type="project" value="UniProtKB-KW"/>
</dbReference>
<gene>
    <name evidence="3" type="primary">pqqf1</name>
    <name evidence="3" type="ORF">BN437_3191</name>
</gene>
<comment type="caution">
    <text evidence="3">The sequence shown here is derived from an EMBL/GenBank/DDBJ whole genome shotgun (WGS) entry which is preliminary data.</text>
</comment>
<dbReference type="AlphaFoldDB" id="A0A831ES59"/>
<proteinExistence type="predicted"/>